<evidence type="ECO:0000256" key="5">
    <source>
        <dbReference type="ARBA" id="ARBA00023125"/>
    </source>
</evidence>
<dbReference type="GO" id="GO:0016740">
    <property type="term" value="F:transferase activity"/>
    <property type="evidence" value="ECO:0007669"/>
    <property type="project" value="UniProtKB-KW"/>
</dbReference>
<accession>A0A6J5PGA8</accession>
<protein>
    <recommendedName>
        <fullName evidence="2">Integrase</fullName>
    </recommendedName>
</protein>
<keyword evidence="3" id="KW-0808">Transferase</keyword>
<keyword evidence="7" id="KW-1179">Viral genome integration</keyword>
<keyword evidence="4" id="KW-0229">DNA integration</keyword>
<dbReference type="InterPro" id="IPR010998">
    <property type="entry name" value="Integrase_recombinase_N"/>
</dbReference>
<dbReference type="EMBL" id="LR797507">
    <property type="protein sequence ID" value="CAB4221915.1"/>
    <property type="molecule type" value="Genomic_DNA"/>
</dbReference>
<gene>
    <name evidence="13" type="ORF">UFOVP1053_63</name>
    <name evidence="14" type="ORF">UFOVP1297_11</name>
    <name evidence="15" type="ORF">UFOVP1647_51</name>
    <name evidence="11" type="ORF">UFOVP472_63</name>
    <name evidence="12" type="ORF">UFOVP891_5</name>
</gene>
<dbReference type="InterPro" id="IPR011010">
    <property type="entry name" value="DNA_brk_join_enz"/>
</dbReference>
<evidence type="ECO:0000256" key="9">
    <source>
        <dbReference type="ARBA" id="ARBA00049605"/>
    </source>
</evidence>
<evidence type="ECO:0000313" key="15">
    <source>
        <dbReference type="EMBL" id="CAB4221915.1"/>
    </source>
</evidence>
<evidence type="ECO:0000259" key="10">
    <source>
        <dbReference type="PROSITE" id="PS51898"/>
    </source>
</evidence>
<dbReference type="Gene3D" id="1.10.150.130">
    <property type="match status" value="1"/>
</dbReference>
<reference evidence="12" key="1">
    <citation type="submission" date="2020-05" db="EMBL/GenBank/DDBJ databases">
        <authorList>
            <person name="Chiriac C."/>
            <person name="Salcher M."/>
            <person name="Ghai R."/>
            <person name="Kavagutti S V."/>
        </authorList>
    </citation>
    <scope>NUCLEOTIDE SEQUENCE</scope>
</reference>
<evidence type="ECO:0000313" key="13">
    <source>
        <dbReference type="EMBL" id="CAB4180803.1"/>
    </source>
</evidence>
<evidence type="ECO:0000256" key="1">
    <source>
        <dbReference type="ARBA" id="ARBA00008857"/>
    </source>
</evidence>
<dbReference type="InterPro" id="IPR050808">
    <property type="entry name" value="Phage_Integrase"/>
</dbReference>
<dbReference type="GO" id="GO:0003677">
    <property type="term" value="F:DNA binding"/>
    <property type="evidence" value="ECO:0007669"/>
    <property type="project" value="UniProtKB-KW"/>
</dbReference>
<evidence type="ECO:0000256" key="8">
    <source>
        <dbReference type="ARBA" id="ARBA00023296"/>
    </source>
</evidence>
<dbReference type="PROSITE" id="PS51898">
    <property type="entry name" value="TYR_RECOMBINASE"/>
    <property type="match status" value="1"/>
</dbReference>
<dbReference type="GO" id="GO:0044826">
    <property type="term" value="P:viral genome integration into host DNA"/>
    <property type="evidence" value="ECO:0007669"/>
    <property type="project" value="UniProtKB-KW"/>
</dbReference>
<feature type="domain" description="Tyr recombinase" evidence="10">
    <location>
        <begin position="156"/>
        <end position="334"/>
    </location>
</feature>
<dbReference type="GO" id="GO:0015074">
    <property type="term" value="P:DNA integration"/>
    <property type="evidence" value="ECO:0007669"/>
    <property type="project" value="UniProtKB-KW"/>
</dbReference>
<evidence type="ECO:0000313" key="11">
    <source>
        <dbReference type="EMBL" id="CAB4145134.1"/>
    </source>
</evidence>
<comment type="similarity">
    <text evidence="1">Belongs to the 'phage' integrase family.</text>
</comment>
<dbReference type="InterPro" id="IPR013762">
    <property type="entry name" value="Integrase-like_cat_sf"/>
</dbReference>
<evidence type="ECO:0000256" key="7">
    <source>
        <dbReference type="ARBA" id="ARBA00023195"/>
    </source>
</evidence>
<evidence type="ECO:0000256" key="3">
    <source>
        <dbReference type="ARBA" id="ARBA00022679"/>
    </source>
</evidence>
<evidence type="ECO:0000256" key="2">
    <source>
        <dbReference type="ARBA" id="ARBA00016082"/>
    </source>
</evidence>
<organism evidence="12">
    <name type="scientific">uncultured Caudovirales phage</name>
    <dbReference type="NCBI Taxonomy" id="2100421"/>
    <lineage>
        <taxon>Viruses</taxon>
        <taxon>Duplodnaviria</taxon>
        <taxon>Heunggongvirae</taxon>
        <taxon>Uroviricota</taxon>
        <taxon>Caudoviricetes</taxon>
        <taxon>Peduoviridae</taxon>
        <taxon>Maltschvirus</taxon>
        <taxon>Maltschvirus maltsch</taxon>
    </lineage>
</organism>
<proteinExistence type="inferred from homology"/>
<dbReference type="EMBL" id="LR797237">
    <property type="protein sequence ID" value="CAB4195411.1"/>
    <property type="molecule type" value="Genomic_DNA"/>
</dbReference>
<keyword evidence="5" id="KW-0238">DNA-binding</keyword>
<comment type="function">
    <text evidence="9">Integrase is necessary for integration of the phage into the host genome by site-specific recombination. In conjunction with excisionase, integrase is also necessary for excision of the prophage from the host genome.</text>
</comment>
<evidence type="ECO:0000313" key="12">
    <source>
        <dbReference type="EMBL" id="CAB4168916.1"/>
    </source>
</evidence>
<keyword evidence="8" id="KW-1160">Virus entry into host cell</keyword>
<dbReference type="GO" id="GO:0075713">
    <property type="term" value="P:establishment of integrated proviral latency"/>
    <property type="evidence" value="ECO:0007669"/>
    <property type="project" value="UniProtKB-KW"/>
</dbReference>
<dbReference type="PANTHER" id="PTHR30629">
    <property type="entry name" value="PROPHAGE INTEGRASE"/>
    <property type="match status" value="1"/>
</dbReference>
<evidence type="ECO:0000256" key="6">
    <source>
        <dbReference type="ARBA" id="ARBA00023172"/>
    </source>
</evidence>
<dbReference type="EMBL" id="LR796839">
    <property type="protein sequence ID" value="CAB4168916.1"/>
    <property type="molecule type" value="Genomic_DNA"/>
</dbReference>
<dbReference type="EMBL" id="LR796442">
    <property type="protein sequence ID" value="CAB4145134.1"/>
    <property type="molecule type" value="Genomic_DNA"/>
</dbReference>
<dbReference type="GO" id="GO:0046718">
    <property type="term" value="P:symbiont entry into host cell"/>
    <property type="evidence" value="ECO:0007669"/>
    <property type="project" value="UniProtKB-KW"/>
</dbReference>
<dbReference type="GO" id="GO:0006310">
    <property type="term" value="P:DNA recombination"/>
    <property type="evidence" value="ECO:0007669"/>
    <property type="project" value="UniProtKB-KW"/>
</dbReference>
<evidence type="ECO:0000256" key="4">
    <source>
        <dbReference type="ARBA" id="ARBA00022908"/>
    </source>
</evidence>
<name>A0A6J5PGA8_9CAUD</name>
<dbReference type="SUPFAM" id="SSF56349">
    <property type="entry name" value="DNA breaking-rejoining enzymes"/>
    <property type="match status" value="1"/>
</dbReference>
<dbReference type="EMBL" id="LR797004">
    <property type="protein sequence ID" value="CAB4180803.1"/>
    <property type="molecule type" value="Genomic_DNA"/>
</dbReference>
<evidence type="ECO:0000313" key="14">
    <source>
        <dbReference type="EMBL" id="CAB4195411.1"/>
    </source>
</evidence>
<dbReference type="PANTHER" id="PTHR30629:SF2">
    <property type="entry name" value="PROPHAGE INTEGRASE INTS-RELATED"/>
    <property type="match status" value="1"/>
</dbReference>
<sequence>MKLSELNPKFRGVNVKSGRYYKVYYSEGKHIWEKLTLVADGLAALEKELDARNGRTEGGNMPRTVAKYLRHHLPTLSPVVRKEHQRMFDIIAKAFEAFHVDQVAPLDCVDFLDLFKGRSARQHYKYRMSAFFGWCVVAGLIQTNPLREVKVKGPVAHMSDWTDELFLSVRDRLEPMLRVYHDLSFLVQQRTTDIRTLERKQIIGDVIHFQPSKTSGNTGARVKVAITPQIRAVLDEAARISATYGRLSRYVIHTPAGTAYTRSGVYSAYRRADIEIHGKATGLNPKDLRPYAATTLLNAGNTIKQIQQRLAHATQGTTEIYIQQHSVPLSEIMLELPTR</sequence>
<dbReference type="Pfam" id="PF00589">
    <property type="entry name" value="Phage_integrase"/>
    <property type="match status" value="1"/>
</dbReference>
<keyword evidence="6" id="KW-0233">DNA recombination</keyword>
<dbReference type="Gene3D" id="1.10.443.10">
    <property type="entry name" value="Intergrase catalytic core"/>
    <property type="match status" value="1"/>
</dbReference>
<dbReference type="InterPro" id="IPR002104">
    <property type="entry name" value="Integrase_catalytic"/>
</dbReference>